<organism evidence="11 12">
    <name type="scientific">Slackia piriformis</name>
    <dbReference type="NCBI Taxonomy" id="626934"/>
    <lineage>
        <taxon>Bacteria</taxon>
        <taxon>Bacillati</taxon>
        <taxon>Actinomycetota</taxon>
        <taxon>Coriobacteriia</taxon>
        <taxon>Eggerthellales</taxon>
        <taxon>Eggerthellaceae</taxon>
        <taxon>Slackia</taxon>
    </lineage>
</organism>
<keyword evidence="6" id="KW-0239">DNA-directed DNA polymerase</keyword>
<evidence type="ECO:0000259" key="10">
    <source>
        <dbReference type="Pfam" id="PF21694"/>
    </source>
</evidence>
<protein>
    <recommendedName>
        <fullName evidence="2">DNA polymerase III subunit delta</fullName>
        <ecNumber evidence="1">2.7.7.7</ecNumber>
    </recommendedName>
</protein>
<comment type="similarity">
    <text evidence="7">Belongs to the DNA polymerase HolA subunit family.</text>
</comment>
<dbReference type="PANTHER" id="PTHR34388:SF1">
    <property type="entry name" value="DNA POLYMERASE III SUBUNIT DELTA"/>
    <property type="match status" value="1"/>
</dbReference>
<evidence type="ECO:0000256" key="2">
    <source>
        <dbReference type="ARBA" id="ARBA00017703"/>
    </source>
</evidence>
<proteinExistence type="inferred from homology"/>
<keyword evidence="4 11" id="KW-0548">Nucleotidyltransferase</keyword>
<evidence type="ECO:0000313" key="11">
    <source>
        <dbReference type="EMBL" id="MBS6940498.1"/>
    </source>
</evidence>
<name>A0A943UZK9_9ACTN</name>
<sequence length="323" mass="34998">MAEKDALLPAYLINGEDDLKRETVLKRLRARIAKLGDIDFNSDAFDGETALGGDIVSACNTMPFASDVRLVVVTSADVLKKADAEALVDYLAQPSETTVLCLVARKLAKNTRLYKAVASIGKRAVIDCAPVKKYELARNVRGMAVTHGVTLDDAAAQRLVDLVGENTVRIDAELRKLALAHGSNARPIGVGEVDSMVARTAEVKPWEFTDAFAARDIAACVRLLGKMESASPYALIGMCVTRIRELIAAHALAARGQSGTKPLATHLKVPEWRVKNHVNWARRWKAAELRAALSSARDCERAMKTGADPDAAFLEWVLAVLRA</sequence>
<evidence type="ECO:0000256" key="8">
    <source>
        <dbReference type="ARBA" id="ARBA00049244"/>
    </source>
</evidence>
<dbReference type="Pfam" id="PF06144">
    <property type="entry name" value="DNA_pol3_delta"/>
    <property type="match status" value="1"/>
</dbReference>
<dbReference type="Gene3D" id="1.20.272.10">
    <property type="match status" value="1"/>
</dbReference>
<dbReference type="Proteomes" id="UP000727506">
    <property type="component" value="Unassembled WGS sequence"/>
</dbReference>
<keyword evidence="5" id="KW-0235">DNA replication</keyword>
<dbReference type="InterPro" id="IPR010372">
    <property type="entry name" value="DNA_pol3_delta_N"/>
</dbReference>
<dbReference type="AlphaFoldDB" id="A0A943UZK9"/>
<dbReference type="InterPro" id="IPR008921">
    <property type="entry name" value="DNA_pol3_clamp-load_cplx_C"/>
</dbReference>
<dbReference type="GO" id="GO:0003677">
    <property type="term" value="F:DNA binding"/>
    <property type="evidence" value="ECO:0007669"/>
    <property type="project" value="InterPro"/>
</dbReference>
<keyword evidence="3 11" id="KW-0808">Transferase</keyword>
<evidence type="ECO:0000256" key="5">
    <source>
        <dbReference type="ARBA" id="ARBA00022705"/>
    </source>
</evidence>
<dbReference type="SUPFAM" id="SSF48019">
    <property type="entry name" value="post-AAA+ oligomerization domain-like"/>
    <property type="match status" value="1"/>
</dbReference>
<evidence type="ECO:0000256" key="1">
    <source>
        <dbReference type="ARBA" id="ARBA00012417"/>
    </source>
</evidence>
<dbReference type="Gene3D" id="3.40.50.300">
    <property type="entry name" value="P-loop containing nucleotide triphosphate hydrolases"/>
    <property type="match status" value="1"/>
</dbReference>
<dbReference type="GO" id="GO:0003887">
    <property type="term" value="F:DNA-directed DNA polymerase activity"/>
    <property type="evidence" value="ECO:0007669"/>
    <property type="project" value="UniProtKB-KW"/>
</dbReference>
<evidence type="ECO:0000256" key="6">
    <source>
        <dbReference type="ARBA" id="ARBA00022932"/>
    </source>
</evidence>
<feature type="domain" description="DNA polymerase III delta subunit-like C-terminal" evidence="10">
    <location>
        <begin position="207"/>
        <end position="318"/>
    </location>
</feature>
<dbReference type="EC" id="2.7.7.7" evidence="1"/>
<dbReference type="InterPro" id="IPR005790">
    <property type="entry name" value="DNA_polIII_delta"/>
</dbReference>
<dbReference type="GO" id="GO:0006261">
    <property type="term" value="P:DNA-templated DNA replication"/>
    <property type="evidence" value="ECO:0007669"/>
    <property type="project" value="TreeGrafter"/>
</dbReference>
<dbReference type="Gene3D" id="1.10.8.60">
    <property type="match status" value="1"/>
</dbReference>
<dbReference type="Pfam" id="PF21694">
    <property type="entry name" value="DNA_pol3_delta_C"/>
    <property type="match status" value="1"/>
</dbReference>
<evidence type="ECO:0000256" key="7">
    <source>
        <dbReference type="ARBA" id="ARBA00034754"/>
    </source>
</evidence>
<reference evidence="11" key="1">
    <citation type="submission" date="2021-02" db="EMBL/GenBank/DDBJ databases">
        <title>Infant gut strain persistence is associated with maternal origin, phylogeny, and functional potential including surface adhesion and iron acquisition.</title>
        <authorList>
            <person name="Lou Y.C."/>
        </authorList>
    </citation>
    <scope>NUCLEOTIDE SEQUENCE</scope>
    <source>
        <strain evidence="11">L2_039_000G1_dasL2_039_000G1_concoct_11</strain>
    </source>
</reference>
<evidence type="ECO:0000256" key="4">
    <source>
        <dbReference type="ARBA" id="ARBA00022695"/>
    </source>
</evidence>
<accession>A0A943UZK9</accession>
<evidence type="ECO:0000313" key="12">
    <source>
        <dbReference type="Proteomes" id="UP000727506"/>
    </source>
</evidence>
<feature type="domain" description="DNA polymerase III delta N-terminal" evidence="9">
    <location>
        <begin position="11"/>
        <end position="118"/>
    </location>
</feature>
<dbReference type="InterPro" id="IPR048466">
    <property type="entry name" value="DNA_pol3_delta-like_C"/>
</dbReference>
<comment type="caution">
    <text evidence="11">The sequence shown here is derived from an EMBL/GenBank/DDBJ whole genome shotgun (WGS) entry which is preliminary data.</text>
</comment>
<dbReference type="NCBIfam" id="TIGR01128">
    <property type="entry name" value="holA"/>
    <property type="match status" value="1"/>
</dbReference>
<gene>
    <name evidence="11" type="primary">holA</name>
    <name evidence="11" type="ORF">KH142_03265</name>
</gene>
<dbReference type="EMBL" id="JAGZSV010000036">
    <property type="protein sequence ID" value="MBS6940498.1"/>
    <property type="molecule type" value="Genomic_DNA"/>
</dbReference>
<dbReference type="GO" id="GO:0009360">
    <property type="term" value="C:DNA polymerase III complex"/>
    <property type="evidence" value="ECO:0007669"/>
    <property type="project" value="InterPro"/>
</dbReference>
<evidence type="ECO:0000256" key="3">
    <source>
        <dbReference type="ARBA" id="ARBA00022679"/>
    </source>
</evidence>
<dbReference type="PANTHER" id="PTHR34388">
    <property type="entry name" value="DNA POLYMERASE III SUBUNIT DELTA"/>
    <property type="match status" value="1"/>
</dbReference>
<dbReference type="SUPFAM" id="SSF52540">
    <property type="entry name" value="P-loop containing nucleoside triphosphate hydrolases"/>
    <property type="match status" value="1"/>
</dbReference>
<evidence type="ECO:0000259" key="9">
    <source>
        <dbReference type="Pfam" id="PF06144"/>
    </source>
</evidence>
<dbReference type="InterPro" id="IPR027417">
    <property type="entry name" value="P-loop_NTPase"/>
</dbReference>
<comment type="catalytic activity">
    <reaction evidence="8">
        <text>DNA(n) + a 2'-deoxyribonucleoside 5'-triphosphate = DNA(n+1) + diphosphate</text>
        <dbReference type="Rhea" id="RHEA:22508"/>
        <dbReference type="Rhea" id="RHEA-COMP:17339"/>
        <dbReference type="Rhea" id="RHEA-COMP:17340"/>
        <dbReference type="ChEBI" id="CHEBI:33019"/>
        <dbReference type="ChEBI" id="CHEBI:61560"/>
        <dbReference type="ChEBI" id="CHEBI:173112"/>
        <dbReference type="EC" id="2.7.7.7"/>
    </reaction>
</comment>